<evidence type="ECO:0000313" key="2">
    <source>
        <dbReference type="Proteomes" id="UP000503820"/>
    </source>
</evidence>
<name>A0A7J0BX35_9BACT</name>
<sequence length="104" mass="11816">MHEKPLFIPLRTRHFADFEAGTKTVEYRQHKRQWNLRNVRVGRRATLSLGYNGGKRLYGVVTSADVRHSSTLPEYDRAAVLECYGGDVELICIGIRLEGNGNGR</sequence>
<evidence type="ECO:0008006" key="3">
    <source>
        <dbReference type="Google" id="ProtNLM"/>
    </source>
</evidence>
<keyword evidence="2" id="KW-1185">Reference proteome</keyword>
<accession>A0A7J0BX35</accession>
<proteinExistence type="predicted"/>
<dbReference type="RefSeq" id="WP_174410898.1">
    <property type="nucleotide sequence ID" value="NZ_BLVP01000036.1"/>
</dbReference>
<dbReference type="EMBL" id="BLVP01000036">
    <property type="protein sequence ID" value="GFM38276.1"/>
    <property type="molecule type" value="Genomic_DNA"/>
</dbReference>
<dbReference type="AlphaFoldDB" id="A0A7J0BX35"/>
<protein>
    <recommendedName>
        <fullName evidence="3">ASCH domain-containing protein</fullName>
    </recommendedName>
</protein>
<reference evidence="1 2" key="1">
    <citation type="submission" date="2020-05" db="EMBL/GenBank/DDBJ databases">
        <title>Draft genome sequence of Desulfovibrio psychrotolerans JS1T.</title>
        <authorList>
            <person name="Ueno A."/>
            <person name="Tamazawa S."/>
            <person name="Tamamura S."/>
            <person name="Murakami T."/>
            <person name="Kiyama T."/>
            <person name="Inomata H."/>
            <person name="Amano Y."/>
            <person name="Miyakawa K."/>
            <person name="Tamaki H."/>
            <person name="Naganuma T."/>
            <person name="Kaneko K."/>
        </authorList>
    </citation>
    <scope>NUCLEOTIDE SEQUENCE [LARGE SCALE GENOMIC DNA]</scope>
    <source>
        <strain evidence="1 2">JS1</strain>
    </source>
</reference>
<organism evidence="1 2">
    <name type="scientific">Desulfovibrio psychrotolerans</name>
    <dbReference type="NCBI Taxonomy" id="415242"/>
    <lineage>
        <taxon>Bacteria</taxon>
        <taxon>Pseudomonadati</taxon>
        <taxon>Thermodesulfobacteriota</taxon>
        <taxon>Desulfovibrionia</taxon>
        <taxon>Desulfovibrionales</taxon>
        <taxon>Desulfovibrionaceae</taxon>
        <taxon>Desulfovibrio</taxon>
    </lineage>
</organism>
<comment type="caution">
    <text evidence="1">The sequence shown here is derived from an EMBL/GenBank/DDBJ whole genome shotgun (WGS) entry which is preliminary data.</text>
</comment>
<evidence type="ECO:0000313" key="1">
    <source>
        <dbReference type="EMBL" id="GFM38276.1"/>
    </source>
</evidence>
<gene>
    <name evidence="1" type="ORF">DSM19430T_29600</name>
</gene>
<dbReference type="Proteomes" id="UP000503820">
    <property type="component" value="Unassembled WGS sequence"/>
</dbReference>